<comment type="caution">
    <text evidence="2">The sequence shown here is derived from an EMBL/GenBank/DDBJ whole genome shotgun (WGS) entry which is preliminary data.</text>
</comment>
<evidence type="ECO:0000313" key="3">
    <source>
        <dbReference type="Proteomes" id="UP001154420"/>
    </source>
</evidence>
<dbReference type="Proteomes" id="UP001154420">
    <property type="component" value="Unassembled WGS sequence"/>
</dbReference>
<name>A0A9X5BEJ3_9FIRM</name>
<feature type="compositionally biased region" description="Basic and acidic residues" evidence="1">
    <location>
        <begin position="176"/>
        <end position="187"/>
    </location>
</feature>
<dbReference type="EMBL" id="QZDT01000004">
    <property type="protein sequence ID" value="NBJ91897.1"/>
    <property type="molecule type" value="Genomic_DNA"/>
</dbReference>
<proteinExistence type="predicted"/>
<evidence type="ECO:0000313" key="2">
    <source>
        <dbReference type="EMBL" id="NBJ91897.1"/>
    </source>
</evidence>
<evidence type="ECO:0000256" key="1">
    <source>
        <dbReference type="SAM" id="MobiDB-lite"/>
    </source>
</evidence>
<sequence>MRLLFAILSILLFLIGMKTHKKIHAIAGVVFMAMLLASIVMEMANEGRVSEWFAAIRGSMIQDNGDFEDTKETTSSSLETEEEEIGSTGGMTEEAPDAAKETAPEKTAVPTEPPGMEGMASPTRPPAQKETPSPAKTSAPKETPDATGELMREEGADQEKTPVPSPVKTADPSPCKNDEAKTYRPEDYGVVEKEKQEFQGEDGEVSYYYMMESFYLSDTFSRRVNVTLEKIYDEYEAQYLRTGELIQSGFDEFDESAKPDSGTPYDYWQLVGLKYAGKDYISILYNDIPYMSNTHPYSRFDGITINCRTGKEVTASEFLEKSDQEILEEVSSKMGLADTATWDDIDFYLTDSAIVFIYRVPDWWEDVVIPRE</sequence>
<gene>
    <name evidence="2" type="ORF">D5281_04640</name>
</gene>
<protein>
    <submittedName>
        <fullName evidence="2">Uncharacterized protein</fullName>
    </submittedName>
</protein>
<keyword evidence="3" id="KW-1185">Reference proteome</keyword>
<dbReference type="Gene3D" id="3.30.565.40">
    <property type="entry name" value="Fervidobacterium nodosum Rt17-B1 like"/>
    <property type="match status" value="1"/>
</dbReference>
<feature type="region of interest" description="Disordered" evidence="1">
    <location>
        <begin position="64"/>
        <end position="187"/>
    </location>
</feature>
<dbReference type="OrthoDB" id="9820000at2"/>
<dbReference type="AlphaFoldDB" id="A0A9X5BEJ3"/>
<reference evidence="2" key="1">
    <citation type="submission" date="2018-09" db="EMBL/GenBank/DDBJ databases">
        <title>Murine metabolic-syndrome-specific gut microbial biobank.</title>
        <authorList>
            <person name="Liu C."/>
        </authorList>
    </citation>
    <scope>NUCLEOTIDE SEQUENCE</scope>
    <source>
        <strain evidence="2">D42-62</strain>
    </source>
</reference>
<dbReference type="RefSeq" id="WP_160558972.1">
    <property type="nucleotide sequence ID" value="NZ_QZDT01000004.1"/>
</dbReference>
<organism evidence="2 3">
    <name type="scientific">Parablautia muri</name>
    <dbReference type="NCBI Taxonomy" id="2320879"/>
    <lineage>
        <taxon>Bacteria</taxon>
        <taxon>Bacillati</taxon>
        <taxon>Bacillota</taxon>
        <taxon>Clostridia</taxon>
        <taxon>Lachnospirales</taxon>
        <taxon>Lachnospiraceae</taxon>
        <taxon>Parablautia</taxon>
    </lineage>
</organism>
<feature type="compositionally biased region" description="Basic and acidic residues" evidence="1">
    <location>
        <begin position="150"/>
        <end position="160"/>
    </location>
</feature>
<accession>A0A9X5BEJ3</accession>